<keyword evidence="10" id="KW-1185">Reference proteome</keyword>
<dbReference type="EMBL" id="BLZA01000009">
    <property type="protein sequence ID" value="GHJ84647.1"/>
    <property type="molecule type" value="Genomic_DNA"/>
</dbReference>
<dbReference type="AlphaFoldDB" id="A0A8H3TP36"/>
<evidence type="ECO:0000256" key="6">
    <source>
        <dbReference type="ARBA" id="ARBA00023136"/>
    </source>
</evidence>
<feature type="transmembrane region" description="Helical" evidence="7">
    <location>
        <begin position="363"/>
        <end position="381"/>
    </location>
</feature>
<dbReference type="InterPro" id="IPR020846">
    <property type="entry name" value="MFS_dom"/>
</dbReference>
<evidence type="ECO:0000256" key="7">
    <source>
        <dbReference type="SAM" id="Phobius"/>
    </source>
</evidence>
<dbReference type="InterPro" id="IPR036259">
    <property type="entry name" value="MFS_trans_sf"/>
</dbReference>
<dbReference type="Pfam" id="PF00083">
    <property type="entry name" value="Sugar_tr"/>
    <property type="match status" value="1"/>
</dbReference>
<evidence type="ECO:0000256" key="4">
    <source>
        <dbReference type="ARBA" id="ARBA00022692"/>
    </source>
</evidence>
<dbReference type="FunFam" id="1.20.1250.20:FF:000134">
    <property type="entry name" value="MFS sugar transporter protein"/>
    <property type="match status" value="1"/>
</dbReference>
<organism evidence="9 10">
    <name type="scientific">Naganishia liquefaciens</name>
    <dbReference type="NCBI Taxonomy" id="104408"/>
    <lineage>
        <taxon>Eukaryota</taxon>
        <taxon>Fungi</taxon>
        <taxon>Dikarya</taxon>
        <taxon>Basidiomycota</taxon>
        <taxon>Agaricomycotina</taxon>
        <taxon>Tremellomycetes</taxon>
        <taxon>Filobasidiales</taxon>
        <taxon>Filobasidiaceae</taxon>
        <taxon>Naganishia</taxon>
    </lineage>
</organism>
<dbReference type="GO" id="GO:0005351">
    <property type="term" value="F:carbohydrate:proton symporter activity"/>
    <property type="evidence" value="ECO:0007669"/>
    <property type="project" value="TreeGrafter"/>
</dbReference>
<dbReference type="InterPro" id="IPR050360">
    <property type="entry name" value="MFS_Sugar_Transporters"/>
</dbReference>
<reference evidence="9" key="1">
    <citation type="submission" date="2020-07" db="EMBL/GenBank/DDBJ databases">
        <title>Draft Genome Sequence of a Deep-Sea Yeast, Naganishia (Cryptococcus) liquefaciens strain N6.</title>
        <authorList>
            <person name="Han Y.W."/>
            <person name="Kajitani R."/>
            <person name="Morimoto H."/>
            <person name="Parhat M."/>
            <person name="Tsubouchi H."/>
            <person name="Bakenova O."/>
            <person name="Ogata M."/>
            <person name="Argunhan B."/>
            <person name="Aoki R."/>
            <person name="Kajiwara S."/>
            <person name="Itoh T."/>
            <person name="Iwasaki H."/>
        </authorList>
    </citation>
    <scope>NUCLEOTIDE SEQUENCE</scope>
    <source>
        <strain evidence="9">N6</strain>
    </source>
</reference>
<dbReference type="PROSITE" id="PS50850">
    <property type="entry name" value="MFS"/>
    <property type="match status" value="1"/>
</dbReference>
<evidence type="ECO:0000256" key="1">
    <source>
        <dbReference type="ARBA" id="ARBA00004141"/>
    </source>
</evidence>
<dbReference type="SUPFAM" id="SSF103473">
    <property type="entry name" value="MFS general substrate transporter"/>
    <property type="match status" value="1"/>
</dbReference>
<comment type="subcellular location">
    <subcellularLocation>
        <location evidence="1">Membrane</location>
        <topology evidence="1">Multi-pass membrane protein</topology>
    </subcellularLocation>
</comment>
<keyword evidence="4 7" id="KW-0812">Transmembrane</keyword>
<comment type="similarity">
    <text evidence="2">Belongs to the major facilitator superfamily. Sugar transporter (TC 2.A.1.1) family.</text>
</comment>
<feature type="transmembrane region" description="Helical" evidence="7">
    <location>
        <begin position="237"/>
        <end position="254"/>
    </location>
</feature>
<evidence type="ECO:0000256" key="2">
    <source>
        <dbReference type="ARBA" id="ARBA00010992"/>
    </source>
</evidence>
<evidence type="ECO:0000256" key="3">
    <source>
        <dbReference type="ARBA" id="ARBA00022448"/>
    </source>
</evidence>
<feature type="transmembrane region" description="Helical" evidence="7">
    <location>
        <begin position="143"/>
        <end position="162"/>
    </location>
</feature>
<protein>
    <recommendedName>
        <fullName evidence="8">Major facilitator superfamily (MFS) profile domain-containing protein</fullName>
    </recommendedName>
</protein>
<evidence type="ECO:0000313" key="10">
    <source>
        <dbReference type="Proteomes" id="UP000620104"/>
    </source>
</evidence>
<dbReference type="Proteomes" id="UP000620104">
    <property type="component" value="Unassembled WGS sequence"/>
</dbReference>
<proteinExistence type="inferred from homology"/>
<evidence type="ECO:0000256" key="5">
    <source>
        <dbReference type="ARBA" id="ARBA00022989"/>
    </source>
</evidence>
<feature type="transmembrane region" description="Helical" evidence="7">
    <location>
        <begin position="101"/>
        <end position="123"/>
    </location>
</feature>
<dbReference type="PANTHER" id="PTHR48022">
    <property type="entry name" value="PLASTIDIC GLUCOSE TRANSPORTER 4"/>
    <property type="match status" value="1"/>
</dbReference>
<keyword evidence="6 7" id="KW-0472">Membrane</keyword>
<dbReference type="OrthoDB" id="6133115at2759"/>
<dbReference type="InterPro" id="IPR005828">
    <property type="entry name" value="MFS_sugar_transport-like"/>
</dbReference>
<feature type="transmembrane region" description="Helical" evidence="7">
    <location>
        <begin position="425"/>
        <end position="444"/>
    </location>
</feature>
<evidence type="ECO:0000313" key="9">
    <source>
        <dbReference type="EMBL" id="GHJ84647.1"/>
    </source>
</evidence>
<accession>A0A8H3TP36</accession>
<name>A0A8H3TP36_9TREE</name>
<feature type="transmembrane region" description="Helical" evidence="7">
    <location>
        <begin position="393"/>
        <end position="413"/>
    </location>
</feature>
<evidence type="ECO:0000259" key="8">
    <source>
        <dbReference type="PROSITE" id="PS50850"/>
    </source>
</evidence>
<dbReference type="Gene3D" id="1.20.1250.20">
    <property type="entry name" value="MFS general substrate transporter like domains"/>
    <property type="match status" value="1"/>
</dbReference>
<sequence length="556" mass="61170">MEKGFNEKKLGFADHLEDAASLQRTDSEDVNHELQHGIRPRRTSDEKQAILKAAQMADPGFHWLSMRGFWFACMILVVCCCGGDTGLDATTMSAINGMKQYQAYFGLAGGAGKTSIVFGIYTIGGVCASIPGSYLPDKVGRRWTMVIGNTVLLVGALLSANAKNMPMFIGGRFLTGLGCTSAALASKSYMAEITSPHNRGRCMGLLNSFYYIGQILASGIAVPMGRRPDDYSWRVPLYIQLGFPLINIAAMYWMPESPRWIYSRGDTQRARQILANLHSQNRDVNSPLIAFEIEEIEESISLDGADKRWWDFRRLVNTGANRYRLGLCFMVPDSEIWPGADLCLADFLTILLAQAGIKSQDRILTLNFVNSVTSFIGALTGTALVDRVGRRKLMLFACICCTAGMAIVAGLLSPSGPQTTQRAEAGVTFIYLFMVFFSLGWTPLQGLYPTEVLAYEVRAKGLAVQSLATQAVSCINTFGMPVALASLKWKTYIIFAVFDFIGVFVIYFFAVETKQIPLEQMDEIFAAPSPRAYSLKLAAQAREKAKLAKGEQDSRV</sequence>
<feature type="transmembrane region" description="Helical" evidence="7">
    <location>
        <begin position="492"/>
        <end position="511"/>
    </location>
</feature>
<comment type="caution">
    <text evidence="9">The sequence shown here is derived from an EMBL/GenBank/DDBJ whole genome shotgun (WGS) entry which is preliminary data.</text>
</comment>
<feature type="transmembrane region" description="Helical" evidence="7">
    <location>
        <begin position="208"/>
        <end position="225"/>
    </location>
</feature>
<gene>
    <name evidence="9" type="ORF">NliqN6_1049</name>
</gene>
<keyword evidence="3" id="KW-0813">Transport</keyword>
<feature type="transmembrane region" description="Helical" evidence="7">
    <location>
        <begin position="69"/>
        <end position="89"/>
    </location>
</feature>
<dbReference type="GO" id="GO:0016020">
    <property type="term" value="C:membrane"/>
    <property type="evidence" value="ECO:0007669"/>
    <property type="project" value="UniProtKB-SubCell"/>
</dbReference>
<keyword evidence="5 7" id="KW-1133">Transmembrane helix</keyword>
<dbReference type="PANTHER" id="PTHR48022:SF79">
    <property type="entry name" value="LACTOSE PERMEASE, PUTATIVE (AFU_ORTHOLOGUE AFUA_6G01860)-RELATED"/>
    <property type="match status" value="1"/>
</dbReference>
<feature type="domain" description="Major facilitator superfamily (MFS) profile" evidence="8">
    <location>
        <begin position="74"/>
        <end position="514"/>
    </location>
</feature>